<protein>
    <submittedName>
        <fullName evidence="2">Uncharacterized protein</fullName>
    </submittedName>
</protein>
<keyword evidence="1" id="KW-0812">Transmembrane</keyword>
<proteinExistence type="predicted"/>
<name>A0A940MSJ5_9RHOB</name>
<keyword evidence="1" id="KW-0472">Membrane</keyword>
<keyword evidence="3" id="KW-1185">Reference proteome</keyword>
<feature type="transmembrane region" description="Helical" evidence="1">
    <location>
        <begin position="30"/>
        <end position="51"/>
    </location>
</feature>
<feature type="transmembrane region" description="Helical" evidence="1">
    <location>
        <begin position="7"/>
        <end position="24"/>
    </location>
</feature>
<organism evidence="2 3">
    <name type="scientific">Sagittula salina</name>
    <dbReference type="NCBI Taxonomy" id="2820268"/>
    <lineage>
        <taxon>Bacteria</taxon>
        <taxon>Pseudomonadati</taxon>
        <taxon>Pseudomonadota</taxon>
        <taxon>Alphaproteobacteria</taxon>
        <taxon>Rhodobacterales</taxon>
        <taxon>Roseobacteraceae</taxon>
        <taxon>Sagittula</taxon>
    </lineage>
</organism>
<dbReference type="Proteomes" id="UP000675940">
    <property type="component" value="Unassembled WGS sequence"/>
</dbReference>
<evidence type="ECO:0000313" key="3">
    <source>
        <dbReference type="Proteomes" id="UP000675940"/>
    </source>
</evidence>
<accession>A0A940MSJ5</accession>
<sequence>MAIISLMASSILGLIIALGGWLALDMSLPASFGVYLAVATGLGLTLIALAMRPPLQGTRLSVAG</sequence>
<dbReference type="RefSeq" id="WP_209361179.1">
    <property type="nucleotide sequence ID" value="NZ_JAGISH010000006.1"/>
</dbReference>
<evidence type="ECO:0000256" key="1">
    <source>
        <dbReference type="SAM" id="Phobius"/>
    </source>
</evidence>
<dbReference type="AlphaFoldDB" id="A0A940MSJ5"/>
<dbReference type="EMBL" id="JAGISH010000006">
    <property type="protein sequence ID" value="MBP0483237.1"/>
    <property type="molecule type" value="Genomic_DNA"/>
</dbReference>
<comment type="caution">
    <text evidence="2">The sequence shown here is derived from an EMBL/GenBank/DDBJ whole genome shotgun (WGS) entry which is preliminary data.</text>
</comment>
<gene>
    <name evidence="2" type="ORF">J5474_12140</name>
</gene>
<evidence type="ECO:0000313" key="2">
    <source>
        <dbReference type="EMBL" id="MBP0483237.1"/>
    </source>
</evidence>
<keyword evidence="1" id="KW-1133">Transmembrane helix</keyword>
<reference evidence="2" key="1">
    <citation type="submission" date="2021-03" db="EMBL/GenBank/DDBJ databases">
        <title>Sagittula salina sp. nov. strain M10.9X isolated from the marine waste.</title>
        <authorList>
            <person name="Satari L."/>
            <person name="Molina-Menor E."/>
            <person name="Vidal-Verdu A."/>
            <person name="Pascual J."/>
            <person name="Pereto J."/>
            <person name="Porcar M."/>
        </authorList>
    </citation>
    <scope>NUCLEOTIDE SEQUENCE</scope>
    <source>
        <strain evidence="2">M10.9X</strain>
    </source>
</reference>